<dbReference type="PANTHER" id="PTHR35870:SF1">
    <property type="entry name" value="PROTEIN, PUTATIVE (AFU_ORTHOLOGUE AFUA_5G03330)-RELATED"/>
    <property type="match status" value="1"/>
</dbReference>
<evidence type="ECO:0000313" key="3">
    <source>
        <dbReference type="Proteomes" id="UP001251528"/>
    </source>
</evidence>
<organism evidence="2 3">
    <name type="scientific">Conoideocrella luteorostrata</name>
    <dbReference type="NCBI Taxonomy" id="1105319"/>
    <lineage>
        <taxon>Eukaryota</taxon>
        <taxon>Fungi</taxon>
        <taxon>Dikarya</taxon>
        <taxon>Ascomycota</taxon>
        <taxon>Pezizomycotina</taxon>
        <taxon>Sordariomycetes</taxon>
        <taxon>Hypocreomycetidae</taxon>
        <taxon>Hypocreales</taxon>
        <taxon>Clavicipitaceae</taxon>
        <taxon>Conoideocrella</taxon>
    </lineage>
</organism>
<sequence>MATAHRILIPADDTGLWKTKQDEEAAVKVSELLQADLEKHHVFFNQSGFHNHIAHQLLALYGTGATPSTLQAAYDANKSYQLKAIPVRSSVIAELQEDWSANASKYLGSGKHYSDFLNFFQLEMDKNGWEAVVSEYLCQDTPKSRDIVQRLFAGILHPMIQLQYGLEWEQPAIIASGLAQAAIHRNPLGEFYDKVDVAVKNIDQSGVEVKNRGISEVCENIHEGHEKLASIATWEDNDRLYEAVLGRGLQEAVALAATLRVGEDELEERVAEMWHHNAYVAAAASWNPPHVPKYDFFLIHNLNSSPFVLSFNKPFISKSAQIRILEHKMRYDLVQYIARGCPSLNVTFIRDYNPQNQSPASKPSDLLRKYHSIIDDGHLIKVARSLLIAQEVSRKWKGRPWVRLDEDDWLKAHYMLLKGAEGQEGMWVRSAGFKEAWKEVPKL</sequence>
<evidence type="ECO:0008006" key="4">
    <source>
        <dbReference type="Google" id="ProtNLM"/>
    </source>
</evidence>
<dbReference type="PANTHER" id="PTHR35870">
    <property type="entry name" value="PROTEIN, PUTATIVE (AFU_ORTHOLOGUE AFUA_5G03330)-RELATED"/>
    <property type="match status" value="1"/>
</dbReference>
<evidence type="ECO:0000313" key="2">
    <source>
        <dbReference type="EMBL" id="KAK2601918.1"/>
    </source>
</evidence>
<dbReference type="AlphaFoldDB" id="A0AAJ0FUL3"/>
<comment type="caution">
    <text evidence="2">The sequence shown here is derived from an EMBL/GenBank/DDBJ whole genome shotgun (WGS) entry which is preliminary data.</text>
</comment>
<dbReference type="Proteomes" id="UP001251528">
    <property type="component" value="Unassembled WGS sequence"/>
</dbReference>
<dbReference type="Pfam" id="PF14027">
    <property type="entry name" value="Questin_oxidase"/>
    <property type="match status" value="1"/>
</dbReference>
<protein>
    <recommendedName>
        <fullName evidence="4">HypA protein</fullName>
    </recommendedName>
</protein>
<dbReference type="EMBL" id="JASWJB010000067">
    <property type="protein sequence ID" value="KAK2601918.1"/>
    <property type="molecule type" value="Genomic_DNA"/>
</dbReference>
<gene>
    <name evidence="2" type="ORF">QQS21_004509</name>
</gene>
<dbReference type="GO" id="GO:0016491">
    <property type="term" value="F:oxidoreductase activity"/>
    <property type="evidence" value="ECO:0007669"/>
    <property type="project" value="UniProtKB-KW"/>
</dbReference>
<keyword evidence="1" id="KW-0560">Oxidoreductase</keyword>
<proteinExistence type="predicted"/>
<reference evidence="2" key="1">
    <citation type="submission" date="2023-06" db="EMBL/GenBank/DDBJ databases">
        <title>Conoideocrella luteorostrata (Hypocreales: Clavicipitaceae), a potential biocontrol fungus for elongate hemlock scale in United States Christmas tree production areas.</title>
        <authorList>
            <person name="Barrett H."/>
            <person name="Lovett B."/>
            <person name="Macias A.M."/>
            <person name="Stajich J.E."/>
            <person name="Kasson M.T."/>
        </authorList>
    </citation>
    <scope>NUCLEOTIDE SEQUENCE</scope>
    <source>
        <strain evidence="2">ARSEF 14590</strain>
    </source>
</reference>
<accession>A0AAJ0FUL3</accession>
<keyword evidence="3" id="KW-1185">Reference proteome</keyword>
<dbReference type="InterPro" id="IPR025337">
    <property type="entry name" value="Questin_oxidase-like"/>
</dbReference>
<name>A0AAJ0FUL3_9HYPO</name>
<evidence type="ECO:0000256" key="1">
    <source>
        <dbReference type="ARBA" id="ARBA00023002"/>
    </source>
</evidence>